<proteinExistence type="predicted"/>
<dbReference type="Proteomes" id="UP000499080">
    <property type="component" value="Unassembled WGS sequence"/>
</dbReference>
<comment type="caution">
    <text evidence="2">The sequence shown here is derived from an EMBL/GenBank/DDBJ whole genome shotgun (WGS) entry which is preliminary data.</text>
</comment>
<evidence type="ECO:0008006" key="4">
    <source>
        <dbReference type="Google" id="ProtNLM"/>
    </source>
</evidence>
<dbReference type="OrthoDB" id="9997229at2759"/>
<evidence type="ECO:0000313" key="2">
    <source>
        <dbReference type="EMBL" id="GBN37620.1"/>
    </source>
</evidence>
<gene>
    <name evidence="2" type="ORF">AVEN_45188_1</name>
</gene>
<protein>
    <recommendedName>
        <fullName evidence="4">Ionotropic glutamate receptor L-glutamate and glycine-binding domain-containing protein</fullName>
    </recommendedName>
</protein>
<accession>A0A4Y2NGC3</accession>
<reference evidence="2 3" key="1">
    <citation type="journal article" date="2019" name="Sci. Rep.">
        <title>Orb-weaving spider Araneus ventricosus genome elucidates the spidroin gene catalogue.</title>
        <authorList>
            <person name="Kono N."/>
            <person name="Nakamura H."/>
            <person name="Ohtoshi R."/>
            <person name="Moran D.A.P."/>
            <person name="Shinohara A."/>
            <person name="Yoshida Y."/>
            <person name="Fujiwara M."/>
            <person name="Mori M."/>
            <person name="Tomita M."/>
            <person name="Arakawa K."/>
        </authorList>
    </citation>
    <scope>NUCLEOTIDE SEQUENCE [LARGE SCALE GENOMIC DNA]</scope>
</reference>
<dbReference type="SUPFAM" id="SSF53850">
    <property type="entry name" value="Periplasmic binding protein-like II"/>
    <property type="match status" value="1"/>
</dbReference>
<dbReference type="Gene3D" id="3.40.190.10">
    <property type="entry name" value="Periplasmic binding protein-like II"/>
    <property type="match status" value="1"/>
</dbReference>
<evidence type="ECO:0000313" key="3">
    <source>
        <dbReference type="Proteomes" id="UP000499080"/>
    </source>
</evidence>
<keyword evidence="3" id="KW-1185">Reference proteome</keyword>
<name>A0A4Y2NGC3_ARAVE</name>
<dbReference type="AlphaFoldDB" id="A0A4Y2NGC3"/>
<sequence length="234" mass="26770">MDDGFQSLLPVALYGNDTGLLPIRPARLEKLTLRVVLVKPSNFVSFNDTDGEVSLKDCFLKELMKYLSQRLHFRCSYLTPQQNDCGRKEGNDWSDAIGLVIRGEADMIPFMPIMSPAHDVIAYTKPIAFTTEGMLVSLPRPSRAFMFFRFYQIEVWISLLSTVLVITYVLRQMFRFHVGIEMPVSLPSCFWLIFGSLLQQGNIDMIGFFSLNTNVCKLLEIHKHYNCPLDSQLN</sequence>
<organism evidence="2 3">
    <name type="scientific">Araneus ventricosus</name>
    <name type="common">Orbweaver spider</name>
    <name type="synonym">Epeira ventricosa</name>
    <dbReference type="NCBI Taxonomy" id="182803"/>
    <lineage>
        <taxon>Eukaryota</taxon>
        <taxon>Metazoa</taxon>
        <taxon>Ecdysozoa</taxon>
        <taxon>Arthropoda</taxon>
        <taxon>Chelicerata</taxon>
        <taxon>Arachnida</taxon>
        <taxon>Araneae</taxon>
        <taxon>Araneomorphae</taxon>
        <taxon>Entelegynae</taxon>
        <taxon>Araneoidea</taxon>
        <taxon>Araneidae</taxon>
        <taxon>Araneus</taxon>
    </lineage>
</organism>
<keyword evidence="1" id="KW-0812">Transmembrane</keyword>
<dbReference type="EMBL" id="BGPR01009047">
    <property type="protein sequence ID" value="GBN37620.1"/>
    <property type="molecule type" value="Genomic_DNA"/>
</dbReference>
<keyword evidence="1" id="KW-0472">Membrane</keyword>
<evidence type="ECO:0000256" key="1">
    <source>
        <dbReference type="SAM" id="Phobius"/>
    </source>
</evidence>
<keyword evidence="1" id="KW-1133">Transmembrane helix</keyword>
<feature type="transmembrane region" description="Helical" evidence="1">
    <location>
        <begin position="150"/>
        <end position="170"/>
    </location>
</feature>